<organism evidence="7 8">
    <name type="scientific">Phytophthora cactorum</name>
    <dbReference type="NCBI Taxonomy" id="29920"/>
    <lineage>
        <taxon>Eukaryota</taxon>
        <taxon>Sar</taxon>
        <taxon>Stramenopiles</taxon>
        <taxon>Oomycota</taxon>
        <taxon>Peronosporomycetes</taxon>
        <taxon>Peronosporales</taxon>
        <taxon>Peronosporaceae</taxon>
        <taxon>Phytophthora</taxon>
    </lineage>
</organism>
<dbReference type="EMBL" id="MJFZ01000004">
    <property type="protein sequence ID" value="RAW43425.1"/>
    <property type="molecule type" value="Genomic_DNA"/>
</dbReference>
<dbReference type="Proteomes" id="UP000735874">
    <property type="component" value="Unassembled WGS sequence"/>
</dbReference>
<keyword evidence="8" id="KW-1185">Reference proteome</keyword>
<name>A0A329T3H4_9STRA</name>
<evidence type="ECO:0000313" key="5">
    <source>
        <dbReference type="EMBL" id="KAG2969487.1"/>
    </source>
</evidence>
<evidence type="ECO:0000256" key="1">
    <source>
        <dbReference type="SAM" id="MobiDB-lite"/>
    </source>
</evidence>
<dbReference type="VEuPathDB" id="FungiDB:PC110_g408"/>
<feature type="region of interest" description="Disordered" evidence="1">
    <location>
        <begin position="54"/>
        <end position="130"/>
    </location>
</feature>
<evidence type="ECO:0000313" key="8">
    <source>
        <dbReference type="Proteomes" id="UP000251314"/>
    </source>
</evidence>
<dbReference type="EMBL" id="RCMI01000468">
    <property type="protein sequence ID" value="KAG2909426.1"/>
    <property type="molecule type" value="Genomic_DNA"/>
</dbReference>
<dbReference type="EMBL" id="RCMV01000456">
    <property type="protein sequence ID" value="KAG3216899.1"/>
    <property type="molecule type" value="Genomic_DNA"/>
</dbReference>
<dbReference type="Proteomes" id="UP000251314">
    <property type="component" value="Unassembled WGS sequence"/>
</dbReference>
<feature type="compositionally biased region" description="Low complexity" evidence="1">
    <location>
        <begin position="110"/>
        <end position="130"/>
    </location>
</feature>
<reference evidence="7 8" key="1">
    <citation type="submission" date="2018-01" db="EMBL/GenBank/DDBJ databases">
        <title>Draft genome of the strawberry crown rot pathogen Phytophthora cactorum.</title>
        <authorList>
            <person name="Armitage A.D."/>
            <person name="Lysoe E."/>
            <person name="Nellist C.F."/>
            <person name="Harrison R.J."/>
            <person name="Brurberg M.B."/>
        </authorList>
    </citation>
    <scope>NUCLEOTIDE SEQUENCE [LARGE SCALE GENOMIC DNA]</scope>
    <source>
        <strain evidence="7 8">10300</strain>
    </source>
</reference>
<dbReference type="Proteomes" id="UP000697107">
    <property type="component" value="Unassembled WGS sequence"/>
</dbReference>
<accession>A0A329T3H4</accession>
<dbReference type="EMBL" id="RCML01000788">
    <property type="protein sequence ID" value="KAG2969487.1"/>
    <property type="molecule type" value="Genomic_DNA"/>
</dbReference>
<dbReference type="EMBL" id="RCMK01000771">
    <property type="protein sequence ID" value="KAG2912924.1"/>
    <property type="molecule type" value="Genomic_DNA"/>
</dbReference>
<proteinExistence type="predicted"/>
<evidence type="ECO:0000313" key="4">
    <source>
        <dbReference type="EMBL" id="KAG2912924.1"/>
    </source>
</evidence>
<comment type="caution">
    <text evidence="7">The sequence shown here is derived from an EMBL/GenBank/DDBJ whole genome shotgun (WGS) entry which is preliminary data.</text>
</comment>
<dbReference type="AlphaFoldDB" id="A0A329T3H4"/>
<evidence type="ECO:0000313" key="2">
    <source>
        <dbReference type="EMBL" id="KAG2853424.1"/>
    </source>
</evidence>
<evidence type="ECO:0000313" key="6">
    <source>
        <dbReference type="EMBL" id="KAG3216899.1"/>
    </source>
</evidence>
<reference evidence="2" key="2">
    <citation type="submission" date="2018-10" db="EMBL/GenBank/DDBJ databases">
        <title>Effector identification in a new, highly contiguous assembly of the strawberry crown rot pathogen Phytophthora cactorum.</title>
        <authorList>
            <person name="Armitage A.D."/>
            <person name="Nellist C.F."/>
            <person name="Bates H."/>
            <person name="Vickerstaff R.J."/>
            <person name="Harrison R.J."/>
        </authorList>
    </citation>
    <scope>NUCLEOTIDE SEQUENCE</scope>
    <source>
        <strain evidence="2">15-7</strain>
        <strain evidence="3">4032</strain>
        <strain evidence="4">4040</strain>
        <strain evidence="5">P415</strain>
        <strain evidence="6">P421</strain>
    </source>
</reference>
<dbReference type="Proteomes" id="UP000736787">
    <property type="component" value="Unassembled WGS sequence"/>
</dbReference>
<gene>
    <name evidence="7" type="ORF">PC110_g408</name>
    <name evidence="2" type="ORF">PC113_g14187</name>
    <name evidence="3" type="ORF">PC115_g13258</name>
    <name evidence="4" type="ORF">PC117_g18741</name>
    <name evidence="5" type="ORF">PC118_g17432</name>
    <name evidence="6" type="ORF">PC129_g12255</name>
</gene>
<feature type="compositionally biased region" description="Polar residues" evidence="1">
    <location>
        <begin position="80"/>
        <end position="93"/>
    </location>
</feature>
<evidence type="ECO:0000313" key="7">
    <source>
        <dbReference type="EMBL" id="RAW43425.1"/>
    </source>
</evidence>
<dbReference type="Proteomes" id="UP000774804">
    <property type="component" value="Unassembled WGS sequence"/>
</dbReference>
<feature type="compositionally biased region" description="Acidic residues" evidence="1">
    <location>
        <begin position="65"/>
        <end position="74"/>
    </location>
</feature>
<dbReference type="Proteomes" id="UP000760860">
    <property type="component" value="Unassembled WGS sequence"/>
</dbReference>
<evidence type="ECO:0000313" key="3">
    <source>
        <dbReference type="EMBL" id="KAG2909426.1"/>
    </source>
</evidence>
<sequence length="156" mass="15531">MVFAPRGMDPRVVEDAIKENFDFAEPAPFRIAAGAPPLSLSLVNRSGIRIFTETGLGELGPDSDGGSEDADSADDGLGSPNTRGASLNTSWFGTPSPGSPSSHHDVSANSATAPADSFSSAPASVPPGSSAMGLLVAAATAASTMVAPQSMVSAPS</sequence>
<dbReference type="EMBL" id="RCMG01000482">
    <property type="protein sequence ID" value="KAG2853424.1"/>
    <property type="molecule type" value="Genomic_DNA"/>
</dbReference>
<protein>
    <submittedName>
        <fullName evidence="7">Uncharacterized protein</fullName>
    </submittedName>
</protein>